<name>A0A1E7FGW8_9STRA</name>
<feature type="transmembrane region" description="Helical" evidence="1">
    <location>
        <begin position="178"/>
        <end position="201"/>
    </location>
</feature>
<dbReference type="OrthoDB" id="48158at2759"/>
<keyword evidence="3" id="KW-1185">Reference proteome</keyword>
<evidence type="ECO:0000313" key="3">
    <source>
        <dbReference type="Proteomes" id="UP000095751"/>
    </source>
</evidence>
<proteinExistence type="predicted"/>
<feature type="transmembrane region" description="Helical" evidence="1">
    <location>
        <begin position="138"/>
        <end position="157"/>
    </location>
</feature>
<gene>
    <name evidence="2" type="ORF">FRACYDRAFT_237824</name>
</gene>
<accession>A0A1E7FGW8</accession>
<dbReference type="InParanoid" id="A0A1E7FGW8"/>
<dbReference type="Proteomes" id="UP000095751">
    <property type="component" value="Unassembled WGS sequence"/>
</dbReference>
<reference evidence="2 3" key="1">
    <citation type="submission" date="2016-09" db="EMBL/GenBank/DDBJ databases">
        <title>Extensive genetic diversity and differential bi-allelic expression allows diatom success in the polar Southern Ocean.</title>
        <authorList>
            <consortium name="DOE Joint Genome Institute"/>
            <person name="Mock T."/>
            <person name="Otillar R.P."/>
            <person name="Strauss J."/>
            <person name="Dupont C."/>
            <person name="Frickenhaus S."/>
            <person name="Maumus F."/>
            <person name="Mcmullan M."/>
            <person name="Sanges R."/>
            <person name="Schmutz J."/>
            <person name="Toseland A."/>
            <person name="Valas R."/>
            <person name="Veluchamy A."/>
            <person name="Ward B.J."/>
            <person name="Allen A."/>
            <person name="Barry K."/>
            <person name="Falciatore A."/>
            <person name="Ferrante M."/>
            <person name="Fortunato A.E."/>
            <person name="Gloeckner G."/>
            <person name="Gruber A."/>
            <person name="Hipkin R."/>
            <person name="Janech M."/>
            <person name="Kroth P."/>
            <person name="Leese F."/>
            <person name="Lindquist E."/>
            <person name="Lyon B.R."/>
            <person name="Martin J."/>
            <person name="Mayer C."/>
            <person name="Parker M."/>
            <person name="Quesneville H."/>
            <person name="Raymond J."/>
            <person name="Uhlig C."/>
            <person name="Valentin K.U."/>
            <person name="Worden A.Z."/>
            <person name="Armbrust E.V."/>
            <person name="Bowler C."/>
            <person name="Green B."/>
            <person name="Moulton V."/>
            <person name="Van Oosterhout C."/>
            <person name="Grigoriev I."/>
        </authorList>
    </citation>
    <scope>NUCLEOTIDE SEQUENCE [LARGE SCALE GENOMIC DNA]</scope>
    <source>
        <strain evidence="2 3">CCMP1102</strain>
    </source>
</reference>
<protein>
    <submittedName>
        <fullName evidence="2">Uncharacterized protein</fullName>
    </submittedName>
</protein>
<feature type="transmembrane region" description="Helical" evidence="1">
    <location>
        <begin position="113"/>
        <end position="132"/>
    </location>
</feature>
<keyword evidence="1" id="KW-0812">Transmembrane</keyword>
<dbReference type="EMBL" id="KV784357">
    <property type="protein sequence ID" value="OEU17406.1"/>
    <property type="molecule type" value="Genomic_DNA"/>
</dbReference>
<feature type="transmembrane region" description="Helical" evidence="1">
    <location>
        <begin position="6"/>
        <end position="30"/>
    </location>
</feature>
<keyword evidence="1" id="KW-0472">Membrane</keyword>
<sequence length="281" mass="30556">MIFVNVYAFAIGLILVGLHGTDCFSVPTLMGRSNNNQISLLTITTLVNEENTFLQRANSGSRYLGRTDSLLRSKLPATAAEDENTEEETEEDAAEEVELLDNKKLAGRKKRLIMGYQLSSFAYLAASSFHLIKGGNNFLYYIFGGGTFTVAGILYILKGAAQNDRLGSDTYKRLNLSIIFYAFVQQILPAMGLGLSGKLFFKGPAILTLINGIKGYGYGCLGWDKAKGMTTVFSDLKEGIISTLQGLTVVKAKSAGYILGTVMLGIMSMVKAKELYCLVLV</sequence>
<dbReference type="KEGG" id="fcy:FRACYDRAFT_237824"/>
<evidence type="ECO:0000313" key="2">
    <source>
        <dbReference type="EMBL" id="OEU17406.1"/>
    </source>
</evidence>
<dbReference type="AlphaFoldDB" id="A0A1E7FGW8"/>
<keyword evidence="1" id="KW-1133">Transmembrane helix</keyword>
<organism evidence="2 3">
    <name type="scientific">Fragilariopsis cylindrus CCMP1102</name>
    <dbReference type="NCBI Taxonomy" id="635003"/>
    <lineage>
        <taxon>Eukaryota</taxon>
        <taxon>Sar</taxon>
        <taxon>Stramenopiles</taxon>
        <taxon>Ochrophyta</taxon>
        <taxon>Bacillariophyta</taxon>
        <taxon>Bacillariophyceae</taxon>
        <taxon>Bacillariophycidae</taxon>
        <taxon>Bacillariales</taxon>
        <taxon>Bacillariaceae</taxon>
        <taxon>Fragilariopsis</taxon>
    </lineage>
</organism>
<evidence type="ECO:0000256" key="1">
    <source>
        <dbReference type="SAM" id="Phobius"/>
    </source>
</evidence>